<evidence type="ECO:0000259" key="5">
    <source>
        <dbReference type="Pfam" id="PF00251"/>
    </source>
</evidence>
<dbReference type="AlphaFoldDB" id="A0A1X9MHB8"/>
<evidence type="ECO:0000256" key="1">
    <source>
        <dbReference type="ARBA" id="ARBA00009902"/>
    </source>
</evidence>
<dbReference type="CDD" id="cd18622">
    <property type="entry name" value="GH32_Inu-like"/>
    <property type="match status" value="1"/>
</dbReference>
<dbReference type="InterPro" id="IPR013189">
    <property type="entry name" value="Glyco_hydro_32_C"/>
</dbReference>
<evidence type="ECO:0000256" key="4">
    <source>
        <dbReference type="RuleBase" id="RU362110"/>
    </source>
</evidence>
<evidence type="ECO:0000256" key="3">
    <source>
        <dbReference type="ARBA" id="ARBA00023295"/>
    </source>
</evidence>
<evidence type="ECO:0000313" key="8">
    <source>
        <dbReference type="Proteomes" id="UP000193006"/>
    </source>
</evidence>
<dbReference type="PROSITE" id="PS00609">
    <property type="entry name" value="GLYCOSYL_HYDROL_F32"/>
    <property type="match status" value="1"/>
</dbReference>
<keyword evidence="2 4" id="KW-0378">Hydrolase</keyword>
<accession>A0A1X9MHB8</accession>
<evidence type="ECO:0000259" key="6">
    <source>
        <dbReference type="Pfam" id="PF08244"/>
    </source>
</evidence>
<evidence type="ECO:0000256" key="2">
    <source>
        <dbReference type="ARBA" id="ARBA00022801"/>
    </source>
</evidence>
<dbReference type="PANTHER" id="PTHR42800:SF1">
    <property type="entry name" value="EXOINULINASE INUD (AFU_ORTHOLOGUE AFUA_5G00480)"/>
    <property type="match status" value="1"/>
</dbReference>
<name>A0A1X9MHB8_9BACI</name>
<gene>
    <name evidence="7" type="primary">sacC_1</name>
    <name evidence="7" type="ORF">BkAM31D_08150</name>
</gene>
<organism evidence="7 8">
    <name type="scientific">Halalkalibacter krulwichiae</name>
    <dbReference type="NCBI Taxonomy" id="199441"/>
    <lineage>
        <taxon>Bacteria</taxon>
        <taxon>Bacillati</taxon>
        <taxon>Bacillota</taxon>
        <taxon>Bacilli</taxon>
        <taxon>Bacillales</taxon>
        <taxon>Bacillaceae</taxon>
        <taxon>Halalkalibacter</taxon>
    </lineage>
</organism>
<protein>
    <submittedName>
        <fullName evidence="7">Levanase</fullName>
        <ecNumber evidence="7">3.2.1.80</ecNumber>
    </submittedName>
</protein>
<comment type="similarity">
    <text evidence="1 4">Belongs to the glycosyl hydrolase 32 family.</text>
</comment>
<dbReference type="Gene3D" id="2.115.10.20">
    <property type="entry name" value="Glycosyl hydrolase domain, family 43"/>
    <property type="match status" value="1"/>
</dbReference>
<dbReference type="InterPro" id="IPR013320">
    <property type="entry name" value="ConA-like_dom_sf"/>
</dbReference>
<evidence type="ECO:0000313" key="7">
    <source>
        <dbReference type="EMBL" id="ARK29832.1"/>
    </source>
</evidence>
<keyword evidence="3 4" id="KW-0326">Glycosidase</keyword>
<feature type="domain" description="Glycosyl hydrolase family 32 C-terminal" evidence="6">
    <location>
        <begin position="336"/>
        <end position="467"/>
    </location>
</feature>
<dbReference type="InterPro" id="IPR023296">
    <property type="entry name" value="Glyco_hydro_beta-prop_sf"/>
</dbReference>
<dbReference type="EC" id="3.2.1.80" evidence="7"/>
<dbReference type="SMART" id="SM00640">
    <property type="entry name" value="Glyco_32"/>
    <property type="match status" value="1"/>
</dbReference>
<dbReference type="InterPro" id="IPR001362">
    <property type="entry name" value="Glyco_hydro_32"/>
</dbReference>
<dbReference type="Proteomes" id="UP000193006">
    <property type="component" value="Chromosome"/>
</dbReference>
<keyword evidence="8" id="KW-1185">Reference proteome</keyword>
<proteinExistence type="inferred from homology"/>
<dbReference type="InterPro" id="IPR018053">
    <property type="entry name" value="Glyco_hydro_32_AS"/>
</dbReference>
<dbReference type="SUPFAM" id="SSF75005">
    <property type="entry name" value="Arabinanase/levansucrase/invertase"/>
    <property type="match status" value="1"/>
</dbReference>
<dbReference type="Pfam" id="PF08244">
    <property type="entry name" value="Glyco_hydro_32C"/>
    <property type="match status" value="1"/>
</dbReference>
<dbReference type="Pfam" id="PF00251">
    <property type="entry name" value="Glyco_hydro_32N"/>
    <property type="match status" value="1"/>
</dbReference>
<dbReference type="GO" id="GO:0005737">
    <property type="term" value="C:cytoplasm"/>
    <property type="evidence" value="ECO:0007669"/>
    <property type="project" value="TreeGrafter"/>
</dbReference>
<dbReference type="Gene3D" id="2.60.120.560">
    <property type="entry name" value="Exo-inulinase, domain 1"/>
    <property type="match status" value="1"/>
</dbReference>
<dbReference type="FunFam" id="2.115.10.20:FF:000002">
    <property type="entry name" value="Invertase 2"/>
    <property type="match status" value="1"/>
</dbReference>
<dbReference type="GO" id="GO:0051669">
    <property type="term" value="F:fructan beta-fructosidase activity"/>
    <property type="evidence" value="ECO:0007669"/>
    <property type="project" value="UniProtKB-EC"/>
</dbReference>
<feature type="domain" description="Glycosyl hydrolase family 32 N-terminal" evidence="5">
    <location>
        <begin position="11"/>
        <end position="317"/>
    </location>
</feature>
<sequence length="474" mass="55021">MYKEQYRQQFHFSPKEKWMNDPNGLVYYKGEYHLFYQYHPDSMVWGPMHWGHTVSKDLMHWEELPVALYPDELGQIFSGSAVIDRDNTSGLKTSDQEDVMVAIFTHHGEDNEKQSIAYSNDRGRTWTKYEGNPVIENPGIKDFRDPKVFWHESSGKWIMSLACGDEIQFYGSPNLLEWTFLSAFGKEYGAHGGVWECPDLIQLEVEETEEKKWVLIVSINPGGPNGGSVVQYFIGDFNGETFTCDDDKETIKWADYGRDFYAAVTWSNLSEPIWIGWMSNWQYANQVPTDPYRSVMSIPRKLKLRRENEQVKLIQTPIDLSSLYKEPTLVDEHLTVVPTKTKQMNLNELQVLVQAKVEENQASLFTLTLNGEKERLHIEFDRVKQEVRVDRTDSGNVAFSEHFPSIDRMPLSFFKDFTLIVDQSSIELFINDGSSVMTELFYPLEQTYTLEWKAMDGEITFSNVTINEIKSTWK</sequence>
<dbReference type="RefSeq" id="WP_066152439.1">
    <property type="nucleotide sequence ID" value="NZ_CP020814.1"/>
</dbReference>
<dbReference type="KEGG" id="bkw:BkAM31D_08150"/>
<dbReference type="GO" id="GO:0005987">
    <property type="term" value="P:sucrose catabolic process"/>
    <property type="evidence" value="ECO:0007669"/>
    <property type="project" value="TreeGrafter"/>
</dbReference>
<reference evidence="7 8" key="1">
    <citation type="submission" date="2017-04" db="EMBL/GenBank/DDBJ databases">
        <title>Bacillus krulwichiae AM31D Genome sequencing and assembly.</title>
        <authorList>
            <person name="Krulwich T.A."/>
            <person name="Anastor L."/>
            <person name="Ehrlich R."/>
            <person name="Ehrlich G.D."/>
            <person name="Janto B."/>
        </authorList>
    </citation>
    <scope>NUCLEOTIDE SEQUENCE [LARGE SCALE GENOMIC DNA]</scope>
    <source>
        <strain evidence="7 8">AM31D</strain>
    </source>
</reference>
<dbReference type="PANTHER" id="PTHR42800">
    <property type="entry name" value="EXOINULINASE INUD (AFU_ORTHOLOGUE AFUA_5G00480)"/>
    <property type="match status" value="1"/>
</dbReference>
<dbReference type="GO" id="GO:0004575">
    <property type="term" value="F:sucrose alpha-glucosidase activity"/>
    <property type="evidence" value="ECO:0007669"/>
    <property type="project" value="TreeGrafter"/>
</dbReference>
<dbReference type="InterPro" id="IPR013148">
    <property type="entry name" value="Glyco_hydro_32_N"/>
</dbReference>
<dbReference type="SUPFAM" id="SSF49899">
    <property type="entry name" value="Concanavalin A-like lectins/glucanases"/>
    <property type="match status" value="1"/>
</dbReference>
<dbReference type="STRING" id="199441.BkAM31D_08150"/>
<dbReference type="EMBL" id="CP020814">
    <property type="protein sequence ID" value="ARK29832.1"/>
    <property type="molecule type" value="Genomic_DNA"/>
</dbReference>